<dbReference type="AlphaFoldDB" id="A0A5M6CG87"/>
<dbReference type="InterPro" id="IPR003728">
    <property type="entry name" value="Ribosome_maturation_RimP"/>
</dbReference>
<evidence type="ECO:0000256" key="1">
    <source>
        <dbReference type="ARBA" id="ARBA00022490"/>
    </source>
</evidence>
<dbReference type="InterPro" id="IPR035956">
    <property type="entry name" value="RimP_N_sf"/>
</dbReference>
<dbReference type="HAMAP" id="MF_01077">
    <property type="entry name" value="RimP"/>
    <property type="match status" value="1"/>
</dbReference>
<sequence length="151" mass="16817">MENSIVKQLTEKTEALIADSALFLVELTVSPANNIKIFIDGDAGVTIEAVSKINRALYRQLEEEEFLNGDFSLEVSSPGVDEPLKFLRQYNKNIGRKVEVTLNEGEPVEGKLMAATETEITIEETIGKKKEIKETVIPFSNIKKTVVQISF</sequence>
<dbReference type="PANTHER" id="PTHR33867">
    <property type="entry name" value="RIBOSOME MATURATION FACTOR RIMP"/>
    <property type="match status" value="1"/>
</dbReference>
<feature type="domain" description="Ribosome maturation factor RimP C-terminal" evidence="5">
    <location>
        <begin position="84"/>
        <end position="151"/>
    </location>
</feature>
<dbReference type="GO" id="GO:0000028">
    <property type="term" value="P:ribosomal small subunit assembly"/>
    <property type="evidence" value="ECO:0007669"/>
    <property type="project" value="TreeGrafter"/>
</dbReference>
<keyword evidence="2 3" id="KW-0690">Ribosome biogenesis</keyword>
<evidence type="ECO:0000259" key="5">
    <source>
        <dbReference type="Pfam" id="PF17384"/>
    </source>
</evidence>
<comment type="caution">
    <text evidence="6">The sequence shown here is derived from an EMBL/GenBank/DDBJ whole genome shotgun (WGS) entry which is preliminary data.</text>
</comment>
<dbReference type="Gene3D" id="3.30.300.70">
    <property type="entry name" value="RimP-like superfamily, N-terminal"/>
    <property type="match status" value="1"/>
</dbReference>
<accession>A0A5M6CG87</accession>
<dbReference type="InterPro" id="IPR036847">
    <property type="entry name" value="RimP_C_sf"/>
</dbReference>
<comment type="similarity">
    <text evidence="3">Belongs to the RimP family.</text>
</comment>
<protein>
    <recommendedName>
        <fullName evidence="3">Ribosome maturation factor RimP</fullName>
    </recommendedName>
</protein>
<name>A0A5M6CG87_9BACT</name>
<comment type="function">
    <text evidence="3">Required for maturation of 30S ribosomal subunits.</text>
</comment>
<dbReference type="GO" id="GO:0006412">
    <property type="term" value="P:translation"/>
    <property type="evidence" value="ECO:0007669"/>
    <property type="project" value="TreeGrafter"/>
</dbReference>
<dbReference type="Pfam" id="PF02576">
    <property type="entry name" value="RimP_N"/>
    <property type="match status" value="1"/>
</dbReference>
<dbReference type="SUPFAM" id="SSF74942">
    <property type="entry name" value="YhbC-like, C-terminal domain"/>
    <property type="match status" value="1"/>
</dbReference>
<dbReference type="Pfam" id="PF17384">
    <property type="entry name" value="DUF150_C"/>
    <property type="match status" value="1"/>
</dbReference>
<feature type="domain" description="Ribosome maturation factor RimP N-terminal" evidence="4">
    <location>
        <begin position="15"/>
        <end position="81"/>
    </location>
</feature>
<keyword evidence="1 3" id="KW-0963">Cytoplasm</keyword>
<gene>
    <name evidence="3" type="primary">rimP</name>
    <name evidence="6" type="ORF">F0919_12990</name>
</gene>
<organism evidence="6 7">
    <name type="scientific">Taibaiella lutea</name>
    <dbReference type="NCBI Taxonomy" id="2608001"/>
    <lineage>
        <taxon>Bacteria</taxon>
        <taxon>Pseudomonadati</taxon>
        <taxon>Bacteroidota</taxon>
        <taxon>Chitinophagia</taxon>
        <taxon>Chitinophagales</taxon>
        <taxon>Chitinophagaceae</taxon>
        <taxon>Taibaiella</taxon>
    </lineage>
</organism>
<comment type="subcellular location">
    <subcellularLocation>
        <location evidence="3">Cytoplasm</location>
    </subcellularLocation>
</comment>
<dbReference type="InterPro" id="IPR028989">
    <property type="entry name" value="RimP_N"/>
</dbReference>
<dbReference type="GO" id="GO:0005829">
    <property type="term" value="C:cytosol"/>
    <property type="evidence" value="ECO:0007669"/>
    <property type="project" value="TreeGrafter"/>
</dbReference>
<dbReference type="PANTHER" id="PTHR33867:SF1">
    <property type="entry name" value="RIBOSOME MATURATION FACTOR RIMP"/>
    <property type="match status" value="1"/>
</dbReference>
<evidence type="ECO:0000259" key="4">
    <source>
        <dbReference type="Pfam" id="PF02576"/>
    </source>
</evidence>
<proteinExistence type="inferred from homology"/>
<dbReference type="SUPFAM" id="SSF75420">
    <property type="entry name" value="YhbC-like, N-terminal domain"/>
    <property type="match status" value="1"/>
</dbReference>
<evidence type="ECO:0000256" key="2">
    <source>
        <dbReference type="ARBA" id="ARBA00022517"/>
    </source>
</evidence>
<reference evidence="6 7" key="1">
    <citation type="submission" date="2019-09" db="EMBL/GenBank/DDBJ databases">
        <title>Genome sequence and assembly of Taibaiella sp.</title>
        <authorList>
            <person name="Chhetri G."/>
        </authorList>
    </citation>
    <scope>NUCLEOTIDE SEQUENCE [LARGE SCALE GENOMIC DNA]</scope>
    <source>
        <strain evidence="6 7">KVB11</strain>
    </source>
</reference>
<dbReference type="EMBL" id="VWSH01000003">
    <property type="protein sequence ID" value="KAA5533450.1"/>
    <property type="molecule type" value="Genomic_DNA"/>
</dbReference>
<dbReference type="Proteomes" id="UP000323632">
    <property type="component" value="Unassembled WGS sequence"/>
</dbReference>
<evidence type="ECO:0000313" key="7">
    <source>
        <dbReference type="Proteomes" id="UP000323632"/>
    </source>
</evidence>
<dbReference type="RefSeq" id="WP_150033197.1">
    <property type="nucleotide sequence ID" value="NZ_VWSH01000003.1"/>
</dbReference>
<evidence type="ECO:0000256" key="3">
    <source>
        <dbReference type="HAMAP-Rule" id="MF_01077"/>
    </source>
</evidence>
<evidence type="ECO:0000313" key="6">
    <source>
        <dbReference type="EMBL" id="KAA5533450.1"/>
    </source>
</evidence>
<keyword evidence="7" id="KW-1185">Reference proteome</keyword>
<dbReference type="Gene3D" id="2.30.30.180">
    <property type="entry name" value="Ribosome maturation factor RimP, C-terminal domain"/>
    <property type="match status" value="1"/>
</dbReference>
<dbReference type="InterPro" id="IPR028998">
    <property type="entry name" value="RimP_C"/>
</dbReference>